<evidence type="ECO:0000313" key="2">
    <source>
        <dbReference type="Proteomes" id="UP001158576"/>
    </source>
</evidence>
<sequence length="199" mass="21977">MTNCANHAFWLGMTESGGLLTDIDGNNVLHAPWDRHSNQDVPEPNDATGEERCIRMKGNVYNDAKCSSTSSGRVRDNAGMGYICEYDATKVISELQAPLGGRQASEYVSDNMNTNEYPELVTFRGRQNRHNCFNGQFAGARSSGPSEFIRAVVGEQARTRTTEDLEAFLAAELEAVTRVRGGSAGIRVNNRRSKRKDRL</sequence>
<keyword evidence="2" id="KW-1185">Reference proteome</keyword>
<dbReference type="SUPFAM" id="SSF56436">
    <property type="entry name" value="C-type lectin-like"/>
    <property type="match status" value="1"/>
</dbReference>
<dbReference type="InterPro" id="IPR016186">
    <property type="entry name" value="C-type_lectin-like/link_sf"/>
</dbReference>
<organism evidence="1 2">
    <name type="scientific">Oikopleura dioica</name>
    <name type="common">Tunicate</name>
    <dbReference type="NCBI Taxonomy" id="34765"/>
    <lineage>
        <taxon>Eukaryota</taxon>
        <taxon>Metazoa</taxon>
        <taxon>Chordata</taxon>
        <taxon>Tunicata</taxon>
        <taxon>Appendicularia</taxon>
        <taxon>Copelata</taxon>
        <taxon>Oikopleuridae</taxon>
        <taxon>Oikopleura</taxon>
    </lineage>
</organism>
<name>A0ABN7TE72_OIKDI</name>
<proteinExistence type="predicted"/>
<dbReference type="Gene3D" id="3.10.100.10">
    <property type="entry name" value="Mannose-Binding Protein A, subunit A"/>
    <property type="match status" value="1"/>
</dbReference>
<gene>
    <name evidence="1" type="ORF">OKIOD_LOCUS16710</name>
</gene>
<dbReference type="EMBL" id="OU015567">
    <property type="protein sequence ID" value="CAG5113855.1"/>
    <property type="molecule type" value="Genomic_DNA"/>
</dbReference>
<dbReference type="Proteomes" id="UP001158576">
    <property type="component" value="Chromosome 2"/>
</dbReference>
<protein>
    <submittedName>
        <fullName evidence="1">Oidioi.mRNA.OKI2018_I69.chr2.g7945.t1.cds</fullName>
    </submittedName>
</protein>
<accession>A0ABN7TE72</accession>
<evidence type="ECO:0000313" key="1">
    <source>
        <dbReference type="EMBL" id="CAG5113855.1"/>
    </source>
</evidence>
<reference evidence="1 2" key="1">
    <citation type="submission" date="2021-04" db="EMBL/GenBank/DDBJ databases">
        <authorList>
            <person name="Bliznina A."/>
        </authorList>
    </citation>
    <scope>NUCLEOTIDE SEQUENCE [LARGE SCALE GENOMIC DNA]</scope>
</reference>
<dbReference type="InterPro" id="IPR016187">
    <property type="entry name" value="CTDL_fold"/>
</dbReference>